<evidence type="ECO:0000313" key="3">
    <source>
        <dbReference type="Proteomes" id="UP001519460"/>
    </source>
</evidence>
<name>A0ABD0M6P2_9CAEN</name>
<reference evidence="2 3" key="1">
    <citation type="journal article" date="2023" name="Sci. Data">
        <title>Genome assembly of the Korean intertidal mud-creeper Batillaria attramentaria.</title>
        <authorList>
            <person name="Patra A.K."/>
            <person name="Ho P.T."/>
            <person name="Jun S."/>
            <person name="Lee S.J."/>
            <person name="Kim Y."/>
            <person name="Won Y.J."/>
        </authorList>
    </citation>
    <scope>NUCLEOTIDE SEQUENCE [LARGE SCALE GENOMIC DNA]</scope>
    <source>
        <strain evidence="2">Wonlab-2016</strain>
    </source>
</reference>
<protein>
    <submittedName>
        <fullName evidence="2">Uncharacterized protein</fullName>
    </submittedName>
</protein>
<evidence type="ECO:0000256" key="1">
    <source>
        <dbReference type="SAM" id="MobiDB-lite"/>
    </source>
</evidence>
<keyword evidence="3" id="KW-1185">Reference proteome</keyword>
<feature type="compositionally biased region" description="Basic and acidic residues" evidence="1">
    <location>
        <begin position="67"/>
        <end position="77"/>
    </location>
</feature>
<proteinExistence type="predicted"/>
<dbReference type="Proteomes" id="UP001519460">
    <property type="component" value="Unassembled WGS sequence"/>
</dbReference>
<feature type="region of interest" description="Disordered" evidence="1">
    <location>
        <begin position="55"/>
        <end position="171"/>
    </location>
</feature>
<gene>
    <name evidence="2" type="ORF">BaRGS_00001704</name>
</gene>
<accession>A0ABD0M6P2</accession>
<evidence type="ECO:0000313" key="2">
    <source>
        <dbReference type="EMBL" id="KAK7506853.1"/>
    </source>
</evidence>
<dbReference type="EMBL" id="JACVVK020000005">
    <property type="protein sequence ID" value="KAK7506853.1"/>
    <property type="molecule type" value="Genomic_DNA"/>
</dbReference>
<dbReference type="AlphaFoldDB" id="A0ABD0M6P2"/>
<sequence>MIVRFLRWRDKLRVLEDGRDPLRQQNISVAADLTRKQRDTITKYRSRGIHAYYRGNQLVESGPLRSRRGDGQHHDDGSSGAAHGGQDQELSGWESESHDTQLHEQAETTHDNNTPDSASRDPPRRGRQNNRSGQSDGARGSRGGARASHSRKAAASGGPRTRLASSTQGSA</sequence>
<comment type="caution">
    <text evidence="2">The sequence shown here is derived from an EMBL/GenBank/DDBJ whole genome shotgun (WGS) entry which is preliminary data.</text>
</comment>
<feature type="compositionally biased region" description="Basic and acidic residues" evidence="1">
    <location>
        <begin position="95"/>
        <end position="110"/>
    </location>
</feature>
<organism evidence="2 3">
    <name type="scientific">Batillaria attramentaria</name>
    <dbReference type="NCBI Taxonomy" id="370345"/>
    <lineage>
        <taxon>Eukaryota</taxon>
        <taxon>Metazoa</taxon>
        <taxon>Spiralia</taxon>
        <taxon>Lophotrochozoa</taxon>
        <taxon>Mollusca</taxon>
        <taxon>Gastropoda</taxon>
        <taxon>Caenogastropoda</taxon>
        <taxon>Sorbeoconcha</taxon>
        <taxon>Cerithioidea</taxon>
        <taxon>Batillariidae</taxon>
        <taxon>Batillaria</taxon>
    </lineage>
</organism>